<protein>
    <submittedName>
        <fullName evidence="9">Peptidase P60</fullName>
    </submittedName>
</protein>
<dbReference type="EMBL" id="BORW01000013">
    <property type="protein sequence ID" value="GIO68024.1"/>
    <property type="molecule type" value="Genomic_DNA"/>
</dbReference>
<dbReference type="Gene3D" id="3.90.1720.10">
    <property type="entry name" value="endopeptidase domain like (from Nostoc punctiforme)"/>
    <property type="match status" value="1"/>
</dbReference>
<sequence>MINIKKSILGCFAVSAAISAAFLLPTPSHAAEASAVVQSAAKVQTGLVQASVRLRDKPSLSSHVLGYLKRGERVTILAQSTPYYYKVKTSSGEVGYTSASGKYIQVAAGSAGPSKPDGNTAAPKPSQNASAAIEKVIQTGMKYLGTPYEFGSNRNTTTTFDCSDFLRQIFKEGAGLVLPADSRQQGAWIKEKSTPVYDVGGLKRGDILFFMSYRGSSSAAYQGIDKSSQRITHVAMYLGNGKLLHTYSQKAGGVVVTDFTNSWKYRFLYGGSVLK</sequence>
<keyword evidence="10" id="KW-1185">Reference proteome</keyword>
<evidence type="ECO:0000313" key="9">
    <source>
        <dbReference type="EMBL" id="GIO68024.1"/>
    </source>
</evidence>
<dbReference type="SUPFAM" id="SSF54001">
    <property type="entry name" value="Cysteine proteinases"/>
    <property type="match status" value="1"/>
</dbReference>
<feature type="signal peptide" evidence="6">
    <location>
        <begin position="1"/>
        <end position="30"/>
    </location>
</feature>
<keyword evidence="2" id="KW-0645">Protease</keyword>
<keyword evidence="6" id="KW-0732">Signal</keyword>
<dbReference type="InterPro" id="IPR000064">
    <property type="entry name" value="NLP_P60_dom"/>
</dbReference>
<comment type="similarity">
    <text evidence="1">Belongs to the peptidase C40 family.</text>
</comment>
<keyword evidence="3" id="KW-0378">Hydrolase</keyword>
<dbReference type="Gene3D" id="2.30.30.40">
    <property type="entry name" value="SH3 Domains"/>
    <property type="match status" value="1"/>
</dbReference>
<evidence type="ECO:0000256" key="3">
    <source>
        <dbReference type="ARBA" id="ARBA00022801"/>
    </source>
</evidence>
<comment type="caution">
    <text evidence="9">The sequence shown here is derived from an EMBL/GenBank/DDBJ whole genome shotgun (WGS) entry which is preliminary data.</text>
</comment>
<keyword evidence="4" id="KW-0788">Thiol protease</keyword>
<dbReference type="PROSITE" id="PS51781">
    <property type="entry name" value="SH3B"/>
    <property type="match status" value="1"/>
</dbReference>
<accession>A0ABQ4LXV4</accession>
<dbReference type="PANTHER" id="PTHR47053">
    <property type="entry name" value="MUREIN DD-ENDOPEPTIDASE MEPH-RELATED"/>
    <property type="match status" value="1"/>
</dbReference>
<gene>
    <name evidence="9" type="ORF">J21TS3_28450</name>
</gene>
<evidence type="ECO:0000259" key="8">
    <source>
        <dbReference type="PROSITE" id="PS51935"/>
    </source>
</evidence>
<name>A0ABQ4LXV4_9BACL</name>
<dbReference type="InterPro" id="IPR003646">
    <property type="entry name" value="SH3-like_bac-type"/>
</dbReference>
<dbReference type="PROSITE" id="PS51935">
    <property type="entry name" value="NLPC_P60"/>
    <property type="match status" value="1"/>
</dbReference>
<evidence type="ECO:0000256" key="6">
    <source>
        <dbReference type="SAM" id="SignalP"/>
    </source>
</evidence>
<evidence type="ECO:0000259" key="7">
    <source>
        <dbReference type="PROSITE" id="PS51781"/>
    </source>
</evidence>
<dbReference type="RefSeq" id="WP_212950402.1">
    <property type="nucleotide sequence ID" value="NZ_BORW01000013.1"/>
</dbReference>
<evidence type="ECO:0000313" key="10">
    <source>
        <dbReference type="Proteomes" id="UP000680638"/>
    </source>
</evidence>
<evidence type="ECO:0000256" key="2">
    <source>
        <dbReference type="ARBA" id="ARBA00022670"/>
    </source>
</evidence>
<dbReference type="PANTHER" id="PTHR47053:SF1">
    <property type="entry name" value="MUREIN DD-ENDOPEPTIDASE MEPH-RELATED"/>
    <property type="match status" value="1"/>
</dbReference>
<proteinExistence type="inferred from homology"/>
<dbReference type="InterPro" id="IPR051202">
    <property type="entry name" value="Peptidase_C40"/>
</dbReference>
<dbReference type="Pfam" id="PF08239">
    <property type="entry name" value="SH3_3"/>
    <property type="match status" value="1"/>
</dbReference>
<evidence type="ECO:0000256" key="1">
    <source>
        <dbReference type="ARBA" id="ARBA00007074"/>
    </source>
</evidence>
<feature type="region of interest" description="Disordered" evidence="5">
    <location>
        <begin position="109"/>
        <end position="128"/>
    </location>
</feature>
<evidence type="ECO:0000256" key="4">
    <source>
        <dbReference type="ARBA" id="ARBA00022807"/>
    </source>
</evidence>
<reference evidence="9 10" key="1">
    <citation type="submission" date="2021-03" db="EMBL/GenBank/DDBJ databases">
        <title>Antimicrobial resistance genes in bacteria isolated from Japanese honey, and their potential for conferring macrolide and lincosamide resistance in the American foulbrood pathogen Paenibacillus larvae.</title>
        <authorList>
            <person name="Okamoto M."/>
            <person name="Kumagai M."/>
            <person name="Kanamori H."/>
            <person name="Takamatsu D."/>
        </authorList>
    </citation>
    <scope>NUCLEOTIDE SEQUENCE [LARGE SCALE GENOMIC DNA]</scope>
    <source>
        <strain evidence="9 10">J21TS3</strain>
    </source>
</reference>
<dbReference type="InterPro" id="IPR038765">
    <property type="entry name" value="Papain-like_cys_pep_sf"/>
</dbReference>
<dbReference type="Pfam" id="PF00877">
    <property type="entry name" value="NLPC_P60"/>
    <property type="match status" value="1"/>
</dbReference>
<feature type="domain" description="NlpC/P60" evidence="8">
    <location>
        <begin position="130"/>
        <end position="274"/>
    </location>
</feature>
<feature type="domain" description="SH3b" evidence="7">
    <location>
        <begin position="39"/>
        <end position="108"/>
    </location>
</feature>
<organism evidence="9 10">
    <name type="scientific">Paenibacillus cookii</name>
    <dbReference type="NCBI Taxonomy" id="157839"/>
    <lineage>
        <taxon>Bacteria</taxon>
        <taxon>Bacillati</taxon>
        <taxon>Bacillota</taxon>
        <taxon>Bacilli</taxon>
        <taxon>Bacillales</taxon>
        <taxon>Paenibacillaceae</taxon>
        <taxon>Paenibacillus</taxon>
    </lineage>
</organism>
<feature type="chain" id="PRO_5047007799" evidence="6">
    <location>
        <begin position="31"/>
        <end position="275"/>
    </location>
</feature>
<evidence type="ECO:0000256" key="5">
    <source>
        <dbReference type="SAM" id="MobiDB-lite"/>
    </source>
</evidence>
<dbReference type="Proteomes" id="UP000680638">
    <property type="component" value="Unassembled WGS sequence"/>
</dbReference>